<feature type="region of interest" description="Disordered" evidence="11">
    <location>
        <begin position="23"/>
        <end position="111"/>
    </location>
</feature>
<keyword evidence="3 10" id="KW-0863">Zinc-finger</keyword>
<evidence type="ECO:0000256" key="2">
    <source>
        <dbReference type="ARBA" id="ARBA00022723"/>
    </source>
</evidence>
<comment type="subcellular location">
    <subcellularLocation>
        <location evidence="1">Nucleus</location>
    </subcellularLocation>
</comment>
<evidence type="ECO:0000256" key="4">
    <source>
        <dbReference type="ARBA" id="ARBA00022833"/>
    </source>
</evidence>
<dbReference type="InterPro" id="IPR019786">
    <property type="entry name" value="Zinc_finger_PHD-type_CS"/>
</dbReference>
<evidence type="ECO:0000256" key="10">
    <source>
        <dbReference type="PROSITE-ProRule" id="PRU00146"/>
    </source>
</evidence>
<dbReference type="Gene3D" id="3.30.40.10">
    <property type="entry name" value="Zinc/RING finger domain, C3HC4 (zinc finger)"/>
    <property type="match status" value="1"/>
</dbReference>
<keyword evidence="2" id="KW-0479">Metal-binding</keyword>
<keyword evidence="4" id="KW-0862">Zinc</keyword>
<reference evidence="13" key="1">
    <citation type="submission" date="2016-04" db="EMBL/GenBank/DDBJ databases">
        <authorList>
            <person name="Evans L.H."/>
            <person name="Alamgir A."/>
            <person name="Owens N."/>
            <person name="Weber N.D."/>
            <person name="Virtaneva K."/>
            <person name="Barbian K."/>
            <person name="Babar A."/>
            <person name="Rosenke K."/>
        </authorList>
    </citation>
    <scope>NUCLEOTIDE SEQUENCE [LARGE SCALE GENOMIC DNA]</scope>
    <source>
        <strain evidence="13">CBS 101.48</strain>
    </source>
</reference>
<dbReference type="SUPFAM" id="SSF57903">
    <property type="entry name" value="FYVE/PHD zinc finger"/>
    <property type="match status" value="1"/>
</dbReference>
<evidence type="ECO:0000256" key="9">
    <source>
        <dbReference type="ARBA" id="ARBA00023828"/>
    </source>
</evidence>
<dbReference type="InterPro" id="IPR022056">
    <property type="entry name" value="CpG-bd_C"/>
</dbReference>
<feature type="compositionally biased region" description="Polar residues" evidence="11">
    <location>
        <begin position="79"/>
        <end position="95"/>
    </location>
</feature>
<dbReference type="AlphaFoldDB" id="A0A168PCX2"/>
<evidence type="ECO:0000256" key="8">
    <source>
        <dbReference type="ARBA" id="ARBA00023242"/>
    </source>
</evidence>
<feature type="compositionally biased region" description="Polar residues" evidence="11">
    <location>
        <begin position="216"/>
        <end position="226"/>
    </location>
</feature>
<keyword evidence="7" id="KW-0804">Transcription</keyword>
<proteinExistence type="predicted"/>
<dbReference type="PANTHER" id="PTHR46174">
    <property type="entry name" value="CXXC-TYPE ZINC FINGER PROTEIN 1"/>
    <property type="match status" value="1"/>
</dbReference>
<evidence type="ECO:0000256" key="7">
    <source>
        <dbReference type="ARBA" id="ARBA00023163"/>
    </source>
</evidence>
<evidence type="ECO:0000256" key="6">
    <source>
        <dbReference type="ARBA" id="ARBA00023125"/>
    </source>
</evidence>
<protein>
    <recommendedName>
        <fullName evidence="9">CXXC-type zinc finger protein 1</fullName>
    </recommendedName>
</protein>
<name>A0A168PCX2_ABSGL</name>
<feature type="compositionally biased region" description="Basic and acidic residues" evidence="11">
    <location>
        <begin position="186"/>
        <end position="195"/>
    </location>
</feature>
<dbReference type="InterPro" id="IPR001965">
    <property type="entry name" value="Znf_PHD"/>
</dbReference>
<feature type="compositionally biased region" description="Low complexity" evidence="11">
    <location>
        <begin position="50"/>
        <end position="63"/>
    </location>
</feature>
<dbReference type="InParanoid" id="A0A168PCX2"/>
<evidence type="ECO:0000313" key="14">
    <source>
        <dbReference type="Proteomes" id="UP000078561"/>
    </source>
</evidence>
<dbReference type="Proteomes" id="UP000078561">
    <property type="component" value="Unassembled WGS sequence"/>
</dbReference>
<dbReference type="EMBL" id="LT553674">
    <property type="protein sequence ID" value="SAM02162.1"/>
    <property type="molecule type" value="Genomic_DNA"/>
</dbReference>
<dbReference type="PANTHER" id="PTHR46174:SF1">
    <property type="entry name" value="CXXC-TYPE ZINC FINGER PROTEIN 1"/>
    <property type="match status" value="1"/>
</dbReference>
<sequence length="542" mass="60953">MHTQVVKKPIVDTSLDTFAAPCTDQSGIFTTPTPSPTPNSPLALKQPLITSTSSPSLVQSSRLPLRKRPAKDQRPTPPTQFQWQPVETARVNTDSYPRKSELHMPSEGASLGSINHSFTDFVQSPHYDHQHSKPNTTNTNTTSSSSSMDLSLLVHPSPPPTSIPSKPIQKLQQQQQHLPPSKKKPNSTDENDRPIKKVKRGRPPSSASSSSAVKPLSNQSALNKSNLAEPVPNTSDSTTTTPATTTNKKPSGPPHSSTLYCFCQKPYDVSQFMIACDRCDQWFHGECIGIDEKQGEFIDLYFCVECAKLSSKQTSWKSKCSNPSCLKPARMGKNQQNHLSKYCSDDCGMQLARDRLASCDPPDEDPITFSSRMEQLSKTRLSLFADRDDRQRLSRLRNEKRRAIDIITKVNLKKQFLQAHLTSLEDQGGPDPCCGFDSRLLWEEDIWHFVTAIETHPQLRLVTSSTINDTPTQCHQKSKRCQRHNGWIKLKTAELEQEREEQFVVLSILARERKLIKARMENRLNEMNVARSLMNGTLLHFK</sequence>
<evidence type="ECO:0000256" key="1">
    <source>
        <dbReference type="ARBA" id="ARBA00004123"/>
    </source>
</evidence>
<dbReference type="GO" id="GO:0048188">
    <property type="term" value="C:Set1C/COMPASS complex"/>
    <property type="evidence" value="ECO:0007669"/>
    <property type="project" value="InterPro"/>
</dbReference>
<dbReference type="GO" id="GO:0008270">
    <property type="term" value="F:zinc ion binding"/>
    <property type="evidence" value="ECO:0007669"/>
    <property type="project" value="UniProtKB-KW"/>
</dbReference>
<dbReference type="OrthoDB" id="436852at2759"/>
<dbReference type="Pfam" id="PF00628">
    <property type="entry name" value="PHD"/>
    <property type="match status" value="1"/>
</dbReference>
<feature type="domain" description="PHD-type" evidence="12">
    <location>
        <begin position="258"/>
        <end position="309"/>
    </location>
</feature>
<dbReference type="GO" id="GO:0045893">
    <property type="term" value="P:positive regulation of DNA-templated transcription"/>
    <property type="evidence" value="ECO:0007669"/>
    <property type="project" value="TreeGrafter"/>
</dbReference>
<keyword evidence="5" id="KW-0805">Transcription regulation</keyword>
<keyword evidence="6" id="KW-0238">DNA-binding</keyword>
<accession>A0A168PCX2</accession>
<feature type="compositionally biased region" description="Low complexity" evidence="11">
    <location>
        <begin position="163"/>
        <end position="179"/>
    </location>
</feature>
<dbReference type="GO" id="GO:0003677">
    <property type="term" value="F:DNA binding"/>
    <property type="evidence" value="ECO:0007669"/>
    <property type="project" value="UniProtKB-KW"/>
</dbReference>
<evidence type="ECO:0000259" key="12">
    <source>
        <dbReference type="PROSITE" id="PS50016"/>
    </source>
</evidence>
<feature type="compositionally biased region" description="Low complexity" evidence="11">
    <location>
        <begin position="135"/>
        <end position="147"/>
    </location>
</feature>
<dbReference type="Pfam" id="PF12269">
    <property type="entry name" value="CpG_bind_C"/>
    <property type="match status" value="1"/>
</dbReference>
<dbReference type="InterPro" id="IPR037869">
    <property type="entry name" value="Spp1/CFP1"/>
</dbReference>
<gene>
    <name evidence="13" type="primary">ABSGL_07925.1 scaffold 9181</name>
</gene>
<dbReference type="PROSITE" id="PS01359">
    <property type="entry name" value="ZF_PHD_1"/>
    <property type="match status" value="1"/>
</dbReference>
<organism evidence="13">
    <name type="scientific">Absidia glauca</name>
    <name type="common">Pin mould</name>
    <dbReference type="NCBI Taxonomy" id="4829"/>
    <lineage>
        <taxon>Eukaryota</taxon>
        <taxon>Fungi</taxon>
        <taxon>Fungi incertae sedis</taxon>
        <taxon>Mucoromycota</taxon>
        <taxon>Mucoromycotina</taxon>
        <taxon>Mucoromycetes</taxon>
        <taxon>Mucorales</taxon>
        <taxon>Cunninghamellaceae</taxon>
        <taxon>Absidia</taxon>
    </lineage>
</organism>
<dbReference type="InterPro" id="IPR011011">
    <property type="entry name" value="Znf_FYVE_PHD"/>
</dbReference>
<feature type="compositionally biased region" description="Low complexity" evidence="11">
    <location>
        <begin position="232"/>
        <end position="250"/>
    </location>
</feature>
<keyword evidence="14" id="KW-1185">Reference proteome</keyword>
<keyword evidence="8" id="KW-0539">Nucleus</keyword>
<dbReference type="PROSITE" id="PS50016">
    <property type="entry name" value="ZF_PHD_2"/>
    <property type="match status" value="1"/>
</dbReference>
<dbReference type="SMART" id="SM00249">
    <property type="entry name" value="PHD"/>
    <property type="match status" value="1"/>
</dbReference>
<dbReference type="InterPro" id="IPR019787">
    <property type="entry name" value="Znf_PHD-finger"/>
</dbReference>
<evidence type="ECO:0000256" key="11">
    <source>
        <dbReference type="SAM" id="MobiDB-lite"/>
    </source>
</evidence>
<dbReference type="STRING" id="4829.A0A168PCX2"/>
<evidence type="ECO:0000256" key="3">
    <source>
        <dbReference type="ARBA" id="ARBA00022771"/>
    </source>
</evidence>
<evidence type="ECO:0000256" key="5">
    <source>
        <dbReference type="ARBA" id="ARBA00023015"/>
    </source>
</evidence>
<feature type="region of interest" description="Disordered" evidence="11">
    <location>
        <begin position="124"/>
        <end position="255"/>
    </location>
</feature>
<dbReference type="InterPro" id="IPR013083">
    <property type="entry name" value="Znf_RING/FYVE/PHD"/>
</dbReference>
<dbReference type="FunCoup" id="A0A168PCX2">
    <property type="interactions" value="6"/>
</dbReference>
<evidence type="ECO:0000313" key="13">
    <source>
        <dbReference type="EMBL" id="SAM02162.1"/>
    </source>
</evidence>